<dbReference type="KEGG" id="psyo:PB01_11365"/>
<feature type="domain" description="Aminoglycoside phosphotransferase" evidence="1">
    <location>
        <begin position="2"/>
        <end position="55"/>
    </location>
</feature>
<evidence type="ECO:0000313" key="3">
    <source>
        <dbReference type="Proteomes" id="UP000325517"/>
    </source>
</evidence>
<dbReference type="Pfam" id="PF01636">
    <property type="entry name" value="APH"/>
    <property type="match status" value="1"/>
</dbReference>
<dbReference type="InterPro" id="IPR002575">
    <property type="entry name" value="Aminoglycoside_PTrfase"/>
</dbReference>
<reference evidence="2 3" key="1">
    <citation type="submission" date="2018-07" db="EMBL/GenBank/DDBJ databases">
        <title>Complete genome sequence of Psychrobacillus sp. PB01, isolated from iceberg, and comparative genome analysis of Psychrobacillus strains.</title>
        <authorList>
            <person name="Lee P.C."/>
        </authorList>
    </citation>
    <scope>NUCLEOTIDE SEQUENCE [LARGE SCALE GENOMIC DNA]</scope>
    <source>
        <strain evidence="2 3">PB01</strain>
    </source>
</reference>
<evidence type="ECO:0000259" key="1">
    <source>
        <dbReference type="Pfam" id="PF01636"/>
    </source>
</evidence>
<accession>A0A5J6SNZ2</accession>
<dbReference type="AlphaFoldDB" id="A0A5J6SNZ2"/>
<dbReference type="OrthoDB" id="334783at2"/>
<dbReference type="Proteomes" id="UP000325517">
    <property type="component" value="Chromosome"/>
</dbReference>
<dbReference type="InterPro" id="IPR011009">
    <property type="entry name" value="Kinase-like_dom_sf"/>
</dbReference>
<dbReference type="SUPFAM" id="SSF56112">
    <property type="entry name" value="Protein kinase-like (PK-like)"/>
    <property type="match status" value="1"/>
</dbReference>
<dbReference type="Gene3D" id="3.90.1200.10">
    <property type="match status" value="1"/>
</dbReference>
<sequence length="110" mass="13136">MDFRSANIIFQNNQVSGIVDFESARVGSTEMDFTKINRDIFMKNSRTLETYQMGYKKNRPLIDLEVVLPFYRFTDAFNSFGWCKKREKKKYQQFFNENYVILKSILMNEG</sequence>
<evidence type="ECO:0000313" key="2">
    <source>
        <dbReference type="EMBL" id="QFF99372.1"/>
    </source>
</evidence>
<organism evidence="2 3">
    <name type="scientific">Psychrobacillus glaciei</name>
    <dbReference type="NCBI Taxonomy" id="2283160"/>
    <lineage>
        <taxon>Bacteria</taxon>
        <taxon>Bacillati</taxon>
        <taxon>Bacillota</taxon>
        <taxon>Bacilli</taxon>
        <taxon>Bacillales</taxon>
        <taxon>Bacillaceae</taxon>
        <taxon>Psychrobacillus</taxon>
    </lineage>
</organism>
<proteinExistence type="predicted"/>
<name>A0A5J6SNZ2_9BACI</name>
<dbReference type="EMBL" id="CP031223">
    <property type="protein sequence ID" value="QFF99372.1"/>
    <property type="molecule type" value="Genomic_DNA"/>
</dbReference>
<protein>
    <recommendedName>
        <fullName evidence="1">Aminoglycoside phosphotransferase domain-containing protein</fullName>
    </recommendedName>
</protein>
<keyword evidence="3" id="KW-1185">Reference proteome</keyword>
<gene>
    <name evidence="2" type="ORF">PB01_11365</name>
</gene>